<evidence type="ECO:0000313" key="2">
    <source>
        <dbReference type="Proteomes" id="UP000319728"/>
    </source>
</evidence>
<dbReference type="RefSeq" id="WP_186499841.1">
    <property type="nucleotide sequence ID" value="NZ_AP023438.1"/>
</dbReference>
<proteinExistence type="predicted"/>
<gene>
    <name evidence="1" type="ORF">JD81_02782</name>
</gene>
<comment type="caution">
    <text evidence="1">The sequence shown here is derived from an EMBL/GenBank/DDBJ whole genome shotgun (WGS) entry which is preliminary data.</text>
</comment>
<organism evidence="1 2">
    <name type="scientific">Micromonospora sagamiensis</name>
    <dbReference type="NCBI Taxonomy" id="47875"/>
    <lineage>
        <taxon>Bacteria</taxon>
        <taxon>Bacillati</taxon>
        <taxon>Actinomycetota</taxon>
        <taxon>Actinomycetes</taxon>
        <taxon>Micromonosporales</taxon>
        <taxon>Micromonosporaceae</taxon>
        <taxon>Micromonospora</taxon>
    </lineage>
</organism>
<dbReference type="AlphaFoldDB" id="A0A562WIA6"/>
<dbReference type="EMBL" id="VLLP01000001">
    <property type="protein sequence ID" value="TWJ29274.1"/>
    <property type="molecule type" value="Genomic_DNA"/>
</dbReference>
<dbReference type="Proteomes" id="UP000319728">
    <property type="component" value="Unassembled WGS sequence"/>
</dbReference>
<evidence type="ECO:0000313" key="1">
    <source>
        <dbReference type="EMBL" id="TWJ29274.1"/>
    </source>
</evidence>
<accession>A0A562WIA6</accession>
<keyword evidence="2" id="KW-1185">Reference proteome</keyword>
<reference evidence="1 2" key="1">
    <citation type="submission" date="2019-07" db="EMBL/GenBank/DDBJ databases">
        <title>R&amp;d 2014.</title>
        <authorList>
            <person name="Klenk H.-P."/>
        </authorList>
    </citation>
    <scope>NUCLEOTIDE SEQUENCE [LARGE SCALE GENOMIC DNA]</scope>
    <source>
        <strain evidence="1 2">DSM 43912</strain>
    </source>
</reference>
<protein>
    <submittedName>
        <fullName evidence="1">Uncharacterized protein</fullName>
    </submittedName>
</protein>
<name>A0A562WIA6_9ACTN</name>
<sequence length="57" mass="6703">MRIARHRITEALRERGQHIRADWVEFELPEWVESDKHTGLLGTLRLDPADLVEVRSP</sequence>